<sequence>MTVANMWFDPICPWAWITSRWLLEVEQVRDVQVRFHVMSLSMLNAGRTGLPEWYQKFLSRGWGPVRLAIAAEQKHGNDILRDLYTALGTRIHHGKAPVDRDLYVEVLTELGLATELADAAETADHDPALLASHHAGMDPVGDEVGTPVIHTPGPDGRSIAFFGPVVTPTPRGEAAGKLWDGVLLVSGTDGFFELKRTRTRSPSFE</sequence>
<evidence type="ECO:0000313" key="2">
    <source>
        <dbReference type="Proteomes" id="UP000578819"/>
    </source>
</evidence>
<proteinExistence type="predicted"/>
<dbReference type="GO" id="GO:0016853">
    <property type="term" value="F:isomerase activity"/>
    <property type="evidence" value="ECO:0007669"/>
    <property type="project" value="UniProtKB-KW"/>
</dbReference>
<keyword evidence="1" id="KW-0413">Isomerase</keyword>
<accession>A0A7W7SWL9</accession>
<reference evidence="1 2" key="1">
    <citation type="submission" date="2020-08" db="EMBL/GenBank/DDBJ databases">
        <title>Sequencing the genomes of 1000 actinobacteria strains.</title>
        <authorList>
            <person name="Klenk H.-P."/>
        </authorList>
    </citation>
    <scope>NUCLEOTIDE SEQUENCE [LARGE SCALE GENOMIC DNA]</scope>
    <source>
        <strain evidence="1 2">DSM 45886</strain>
    </source>
</reference>
<dbReference type="InterPro" id="IPR036249">
    <property type="entry name" value="Thioredoxin-like_sf"/>
</dbReference>
<keyword evidence="2" id="KW-1185">Reference proteome</keyword>
<protein>
    <submittedName>
        <fullName evidence="1">Protein-disulfide isomerase-like protein with CxxC motif</fullName>
    </submittedName>
</protein>
<dbReference type="Gene3D" id="3.40.30.10">
    <property type="entry name" value="Glutaredoxin"/>
    <property type="match status" value="1"/>
</dbReference>
<evidence type="ECO:0000313" key="1">
    <source>
        <dbReference type="EMBL" id="MBB4962213.1"/>
    </source>
</evidence>
<comment type="caution">
    <text evidence="1">The sequence shown here is derived from an EMBL/GenBank/DDBJ whole genome shotgun (WGS) entry which is preliminary data.</text>
</comment>
<organism evidence="1 2">
    <name type="scientific">Micromonospora polyrhachis</name>
    <dbReference type="NCBI Taxonomy" id="1282883"/>
    <lineage>
        <taxon>Bacteria</taxon>
        <taxon>Bacillati</taxon>
        <taxon>Actinomycetota</taxon>
        <taxon>Actinomycetes</taxon>
        <taxon>Micromonosporales</taxon>
        <taxon>Micromonosporaceae</taxon>
        <taxon>Micromonospora</taxon>
    </lineage>
</organism>
<name>A0A7W7SWL9_9ACTN</name>
<gene>
    <name evidence="1" type="ORF">FHR38_005946</name>
</gene>
<dbReference type="SUPFAM" id="SSF52833">
    <property type="entry name" value="Thioredoxin-like"/>
    <property type="match status" value="1"/>
</dbReference>
<dbReference type="EMBL" id="JACHJW010000001">
    <property type="protein sequence ID" value="MBB4962213.1"/>
    <property type="molecule type" value="Genomic_DNA"/>
</dbReference>
<dbReference type="Proteomes" id="UP000578819">
    <property type="component" value="Unassembled WGS sequence"/>
</dbReference>
<dbReference type="AlphaFoldDB" id="A0A7W7SWL9"/>
<dbReference type="Pfam" id="PF22234">
    <property type="entry name" value="Rv2466c-like"/>
    <property type="match status" value="1"/>
</dbReference>
<dbReference type="InterPro" id="IPR053977">
    <property type="entry name" value="Rv2466c-like"/>
</dbReference>
<dbReference type="CDD" id="cd02972">
    <property type="entry name" value="DsbA_family"/>
    <property type="match status" value="1"/>
</dbReference>